<dbReference type="SUPFAM" id="SSF56300">
    <property type="entry name" value="Metallo-dependent phosphatases"/>
    <property type="match status" value="1"/>
</dbReference>
<dbReference type="GO" id="GO:0016791">
    <property type="term" value="F:phosphatase activity"/>
    <property type="evidence" value="ECO:0007669"/>
    <property type="project" value="TreeGrafter"/>
</dbReference>
<gene>
    <name evidence="3" type="ORF">CS022_10510</name>
</gene>
<dbReference type="InterPro" id="IPR029052">
    <property type="entry name" value="Metallo-depent_PP-like"/>
</dbReference>
<evidence type="ECO:0000313" key="4">
    <source>
        <dbReference type="Proteomes" id="UP000290287"/>
    </source>
</evidence>
<dbReference type="Pfam" id="PF12850">
    <property type="entry name" value="Metallophos_2"/>
    <property type="match status" value="1"/>
</dbReference>
<keyword evidence="4" id="KW-1185">Reference proteome</keyword>
<dbReference type="AlphaFoldDB" id="A0A4Q0YSS9"/>
<reference evidence="3 4" key="1">
    <citation type="submission" date="2017-10" db="EMBL/GenBank/DDBJ databases">
        <title>Nyctiphanis sp. nov., isolated from the stomach of the euphausiid Nyctiphanes simplex (Hansen, 1911) in the Gulf of California.</title>
        <authorList>
            <person name="Gomez-Gil B."/>
            <person name="Aguilar-Mendez M."/>
            <person name="Lopez-Cortes A."/>
            <person name="Gomez-Gutierrez J."/>
            <person name="Roque A."/>
            <person name="Lang E."/>
            <person name="Gonzalez-Castillo A."/>
        </authorList>
    </citation>
    <scope>NUCLEOTIDE SEQUENCE [LARGE SCALE GENOMIC DNA]</scope>
    <source>
        <strain evidence="3 4">CAIM 600</strain>
    </source>
</reference>
<evidence type="ECO:0000313" key="3">
    <source>
        <dbReference type="EMBL" id="RXJ73184.1"/>
    </source>
</evidence>
<dbReference type="InterPro" id="IPR050126">
    <property type="entry name" value="Ap4A_hydrolase"/>
</dbReference>
<dbReference type="RefSeq" id="WP_129122230.1">
    <property type="nucleotide sequence ID" value="NZ_PEIB01000011.1"/>
</dbReference>
<comment type="caution">
    <text evidence="3">The sequence shown here is derived from an EMBL/GenBank/DDBJ whole genome shotgun (WGS) entry which is preliminary data.</text>
</comment>
<evidence type="ECO:0000256" key="1">
    <source>
        <dbReference type="ARBA" id="ARBA00008950"/>
    </source>
</evidence>
<dbReference type="Gene3D" id="3.60.21.10">
    <property type="match status" value="1"/>
</dbReference>
<proteinExistence type="inferred from homology"/>
<sequence length="247" mass="27626">MQIAAISDIHTNVYALEAVLADIKKRQVDVIVNLGDILYGPIAPLATYKLLMQHEIVTIRGNQDRQIYEATRQEIDANPTMQFIIEELGNEPLQWMRGLPASYQLTDNVFLCHGTPNNDLVYLLEDVDSGYAKVRTDREIVQLLEGQSSNIIICGHTHTPRAVSLSTGQLIINPGSVGLPVYTDDEPVPHSMETFRPHASYAVINDFEGAWAVEHIKVPYAFQEAAAAAKYRNREDWAHFLTTGRAL</sequence>
<dbReference type="InterPro" id="IPR024654">
    <property type="entry name" value="Calcineurin-like_PHP_lpxH"/>
</dbReference>
<dbReference type="Proteomes" id="UP000290287">
    <property type="component" value="Unassembled WGS sequence"/>
</dbReference>
<dbReference type="PANTHER" id="PTHR42850">
    <property type="entry name" value="METALLOPHOSPHOESTERASE"/>
    <property type="match status" value="1"/>
</dbReference>
<evidence type="ECO:0000259" key="2">
    <source>
        <dbReference type="Pfam" id="PF12850"/>
    </source>
</evidence>
<organism evidence="3 4">
    <name type="scientific">Veronia nyctiphanis</name>
    <dbReference type="NCBI Taxonomy" id="1278244"/>
    <lineage>
        <taxon>Bacteria</taxon>
        <taxon>Pseudomonadati</taxon>
        <taxon>Pseudomonadota</taxon>
        <taxon>Gammaproteobacteria</taxon>
        <taxon>Vibrionales</taxon>
        <taxon>Vibrionaceae</taxon>
        <taxon>Veronia</taxon>
    </lineage>
</organism>
<dbReference type="EMBL" id="PEIB01000011">
    <property type="protein sequence ID" value="RXJ73184.1"/>
    <property type="molecule type" value="Genomic_DNA"/>
</dbReference>
<name>A0A4Q0YSS9_9GAMM</name>
<comment type="similarity">
    <text evidence="1">Belongs to the metallophosphoesterase superfamily. YfcE family.</text>
</comment>
<dbReference type="InterPro" id="IPR011152">
    <property type="entry name" value="Pesterase_MJ0912"/>
</dbReference>
<protein>
    <submittedName>
        <fullName evidence="3">Metallophosphatase family protein</fullName>
    </submittedName>
</protein>
<dbReference type="OrthoDB" id="9813918at2"/>
<feature type="domain" description="Calcineurin-like phosphoesterase" evidence="2">
    <location>
        <begin position="1"/>
        <end position="181"/>
    </location>
</feature>
<dbReference type="PANTHER" id="PTHR42850:SF2">
    <property type="entry name" value="BLL5683 PROTEIN"/>
    <property type="match status" value="1"/>
</dbReference>
<accession>A0A4Q0YSS9</accession>
<dbReference type="PIRSF" id="PIRSF000883">
    <property type="entry name" value="Pesterase_MJ0912"/>
    <property type="match status" value="1"/>
</dbReference>
<dbReference type="GO" id="GO:0005737">
    <property type="term" value="C:cytoplasm"/>
    <property type="evidence" value="ECO:0007669"/>
    <property type="project" value="TreeGrafter"/>
</dbReference>